<dbReference type="EnsemblMetazoa" id="ASIC003159-RA">
    <property type="protein sequence ID" value="ASIC003159-PA"/>
    <property type="gene ID" value="ASIC003159"/>
</dbReference>
<accession>A0A084VDR7</accession>
<gene>
    <name evidence="1" type="ORF">ZHAS_00003159</name>
</gene>
<reference evidence="2" key="2">
    <citation type="submission" date="2020-05" db="UniProtKB">
        <authorList>
            <consortium name="EnsemblMetazoa"/>
        </authorList>
    </citation>
    <scope>IDENTIFICATION</scope>
</reference>
<proteinExistence type="predicted"/>
<dbReference type="EMBL" id="KE524713">
    <property type="protein sequence ID" value="KFB36111.1"/>
    <property type="molecule type" value="Genomic_DNA"/>
</dbReference>
<dbReference type="Proteomes" id="UP000030765">
    <property type="component" value="Unassembled WGS sequence"/>
</dbReference>
<dbReference type="GO" id="GO:0005524">
    <property type="term" value="F:ATP binding"/>
    <property type="evidence" value="ECO:0007669"/>
    <property type="project" value="UniProtKB-KW"/>
</dbReference>
<evidence type="ECO:0000313" key="2">
    <source>
        <dbReference type="EnsemblMetazoa" id="ASIC003159-PA"/>
    </source>
</evidence>
<evidence type="ECO:0000313" key="3">
    <source>
        <dbReference type="Proteomes" id="UP000030765"/>
    </source>
</evidence>
<keyword evidence="1" id="KW-0067">ATP-binding</keyword>
<evidence type="ECO:0000313" key="1">
    <source>
        <dbReference type="EMBL" id="KFB36111.1"/>
    </source>
</evidence>
<keyword evidence="3" id="KW-1185">Reference proteome</keyword>
<organism evidence="1">
    <name type="scientific">Anopheles sinensis</name>
    <name type="common">Mosquito</name>
    <dbReference type="NCBI Taxonomy" id="74873"/>
    <lineage>
        <taxon>Eukaryota</taxon>
        <taxon>Metazoa</taxon>
        <taxon>Ecdysozoa</taxon>
        <taxon>Arthropoda</taxon>
        <taxon>Hexapoda</taxon>
        <taxon>Insecta</taxon>
        <taxon>Pterygota</taxon>
        <taxon>Neoptera</taxon>
        <taxon>Endopterygota</taxon>
        <taxon>Diptera</taxon>
        <taxon>Nematocera</taxon>
        <taxon>Culicoidea</taxon>
        <taxon>Culicidae</taxon>
        <taxon>Anophelinae</taxon>
        <taxon>Anopheles</taxon>
    </lineage>
</organism>
<reference evidence="1 3" key="1">
    <citation type="journal article" date="2014" name="BMC Genomics">
        <title>Genome sequence of Anopheles sinensis provides insight into genetics basis of mosquito competence for malaria parasites.</title>
        <authorList>
            <person name="Zhou D."/>
            <person name="Zhang D."/>
            <person name="Ding G."/>
            <person name="Shi L."/>
            <person name="Hou Q."/>
            <person name="Ye Y."/>
            <person name="Xu Y."/>
            <person name="Zhou H."/>
            <person name="Xiong C."/>
            <person name="Li S."/>
            <person name="Yu J."/>
            <person name="Hong S."/>
            <person name="Yu X."/>
            <person name="Zou P."/>
            <person name="Chen C."/>
            <person name="Chang X."/>
            <person name="Wang W."/>
            <person name="Lv Y."/>
            <person name="Sun Y."/>
            <person name="Ma L."/>
            <person name="Shen B."/>
            <person name="Zhu C."/>
        </authorList>
    </citation>
    <scope>NUCLEOTIDE SEQUENCE [LARGE SCALE GENOMIC DNA]</scope>
</reference>
<keyword evidence="1" id="KW-0547">Nucleotide-binding</keyword>
<sequence>MDERATRLVPAACCFFLSHPPPGLAENPRGKCVARRGPTGTKFAVIIKVVRGLGEVCLHGYDRALPWMRVWPPFDEERFPVYCGFTPEAHKMKPTEVIAT</sequence>
<dbReference type="VEuPathDB" id="VectorBase:ASIC003159"/>
<name>A0A084VDR7_ANOSI</name>
<dbReference type="AlphaFoldDB" id="A0A084VDR7"/>
<protein>
    <submittedName>
        <fullName evidence="1 2">ABC transporter ATP-binding protein</fullName>
    </submittedName>
</protein>
<dbReference type="EMBL" id="ATLV01011710">
    <property type="status" value="NOT_ANNOTATED_CDS"/>
    <property type="molecule type" value="Genomic_DNA"/>
</dbReference>